<sequence length="70" mass="7665">PPAQEALGRFVARYGDASLEDAEVVVCLGGDVFMLETLHTVMVRDVSVYGMNYGTVGFLMNAPHEDELME</sequence>
<dbReference type="SUPFAM" id="SSF111331">
    <property type="entry name" value="NAD kinase/diacylglycerol kinase-like"/>
    <property type="match status" value="1"/>
</dbReference>
<dbReference type="Gene3D" id="3.40.50.10330">
    <property type="entry name" value="Probable inorganic polyphosphate/atp-NAD kinase, domain 1"/>
    <property type="match status" value="1"/>
</dbReference>
<evidence type="ECO:0000313" key="1">
    <source>
        <dbReference type="EMBL" id="MBR0560853.1"/>
    </source>
</evidence>
<feature type="non-terminal residue" evidence="1">
    <location>
        <position position="1"/>
    </location>
</feature>
<keyword evidence="1" id="KW-0808">Transferase</keyword>
<keyword evidence="1" id="KW-0418">Kinase</keyword>
<dbReference type="InterPro" id="IPR016064">
    <property type="entry name" value="NAD/diacylglycerol_kinase_sf"/>
</dbReference>
<comment type="caution">
    <text evidence="1">The sequence shown here is derived from an EMBL/GenBank/DDBJ whole genome shotgun (WGS) entry which is preliminary data.</text>
</comment>
<proteinExistence type="predicted"/>
<evidence type="ECO:0000313" key="2">
    <source>
        <dbReference type="Proteomes" id="UP000677812"/>
    </source>
</evidence>
<protein>
    <submittedName>
        <fullName evidence="1">NAD kinase</fullName>
    </submittedName>
</protein>
<dbReference type="Proteomes" id="UP000677812">
    <property type="component" value="Unassembled WGS sequence"/>
</dbReference>
<dbReference type="InterPro" id="IPR017438">
    <property type="entry name" value="ATP-NAD_kinase_N"/>
</dbReference>
<keyword evidence="2" id="KW-1185">Reference proteome</keyword>
<organism evidence="1 2">
    <name type="scientific">Neokomagataea anthophila</name>
    <dbReference type="NCBI Taxonomy" id="2826925"/>
    <lineage>
        <taxon>Bacteria</taxon>
        <taxon>Pseudomonadati</taxon>
        <taxon>Pseudomonadota</taxon>
        <taxon>Alphaproteobacteria</taxon>
        <taxon>Acetobacterales</taxon>
        <taxon>Acetobacteraceae</taxon>
        <taxon>Neokomagataea</taxon>
    </lineage>
</organism>
<reference evidence="1 2" key="1">
    <citation type="submission" date="2021-04" db="EMBL/GenBank/DDBJ databases">
        <title>The complete genome sequence of Neokomagataea sp. TBRC 2177.</title>
        <authorList>
            <person name="Charoenyingcharoen P."/>
            <person name="Yukphan P."/>
        </authorList>
    </citation>
    <scope>NUCLEOTIDE SEQUENCE [LARGE SCALE GENOMIC DNA]</scope>
    <source>
        <strain evidence="1 2">TBRC 2177</strain>
    </source>
</reference>
<dbReference type="GO" id="GO:0016301">
    <property type="term" value="F:kinase activity"/>
    <property type="evidence" value="ECO:0007669"/>
    <property type="project" value="UniProtKB-KW"/>
</dbReference>
<dbReference type="EMBL" id="JAGRQH010000210">
    <property type="protein sequence ID" value="MBR0560853.1"/>
    <property type="molecule type" value="Genomic_DNA"/>
</dbReference>
<gene>
    <name evidence="1" type="ORF">KB213_12485</name>
</gene>
<accession>A0ABS5EAC5</accession>
<name>A0ABS5EAC5_9PROT</name>